<dbReference type="EMBL" id="JAQYXP010000002">
    <property type="protein sequence ID" value="MEN3234733.1"/>
    <property type="molecule type" value="Genomic_DNA"/>
</dbReference>
<dbReference type="RefSeq" id="WP_346013036.1">
    <property type="nucleotide sequence ID" value="NZ_JAQYXP010000002.1"/>
</dbReference>
<name>A0ABU9ZTQ9_9HYPH</name>
<sequence length="100" mass="10239">MNVPGLGEIDLRRINQAIRDLATGGTNAFGAGAVTLTVGATETEVQDRSAAPGSLPMLCLTSAAAAAAQPFLHEARAGSFVLGHQPAGPGATLRYELRRP</sequence>
<gene>
    <name evidence="1" type="ORF">PUR29_14120</name>
</gene>
<dbReference type="Proteomes" id="UP001407347">
    <property type="component" value="Unassembled WGS sequence"/>
</dbReference>
<accession>A0ABU9ZTQ9</accession>
<protein>
    <submittedName>
        <fullName evidence="1">Uncharacterized protein</fullName>
    </submittedName>
</protein>
<comment type="caution">
    <text evidence="1">The sequence shown here is derived from an EMBL/GenBank/DDBJ whole genome shotgun (WGS) entry which is preliminary data.</text>
</comment>
<evidence type="ECO:0000313" key="1">
    <source>
        <dbReference type="EMBL" id="MEN3234733.1"/>
    </source>
</evidence>
<proteinExistence type="predicted"/>
<keyword evidence="2" id="KW-1185">Reference proteome</keyword>
<evidence type="ECO:0000313" key="2">
    <source>
        <dbReference type="Proteomes" id="UP001407347"/>
    </source>
</evidence>
<reference evidence="1 2" key="1">
    <citation type="journal article" date="2023" name="PLoS ONE">
        <title>Complete genome assembly of Hawai'i environmental nontuberculous mycobacteria reveals unexpected co-isolation with methylobacteria.</title>
        <authorList>
            <person name="Hendrix J."/>
            <person name="Epperson L.E."/>
            <person name="Tong E.I."/>
            <person name="Chan Y.L."/>
            <person name="Hasan N.A."/>
            <person name="Dawrs S.N."/>
            <person name="Norton G.J."/>
            <person name="Virdi R."/>
            <person name="Crooks J.L."/>
            <person name="Chan E.D."/>
            <person name="Honda J.R."/>
            <person name="Strong M."/>
        </authorList>
    </citation>
    <scope>NUCLEOTIDE SEQUENCE [LARGE SCALE GENOMIC DNA]</scope>
    <source>
        <strain evidence="1 2">NJH_HI04-1</strain>
    </source>
</reference>
<organism evidence="1 2">
    <name type="scientific">Methylobacterium ajmalii</name>
    <dbReference type="NCBI Taxonomy" id="2738439"/>
    <lineage>
        <taxon>Bacteria</taxon>
        <taxon>Pseudomonadati</taxon>
        <taxon>Pseudomonadota</taxon>
        <taxon>Alphaproteobacteria</taxon>
        <taxon>Hyphomicrobiales</taxon>
        <taxon>Methylobacteriaceae</taxon>
        <taxon>Methylobacterium</taxon>
    </lineage>
</organism>